<dbReference type="InterPro" id="IPR018490">
    <property type="entry name" value="cNMP-bd_dom_sf"/>
</dbReference>
<dbReference type="CDD" id="cd00038">
    <property type="entry name" value="CAP_ED"/>
    <property type="match status" value="1"/>
</dbReference>
<dbReference type="RefSeq" id="WP_375558018.1">
    <property type="nucleotide sequence ID" value="NZ_JBBVGT010000003.1"/>
</dbReference>
<evidence type="ECO:0000313" key="3">
    <source>
        <dbReference type="Proteomes" id="UP001580928"/>
    </source>
</evidence>
<keyword evidence="3" id="KW-1185">Reference proteome</keyword>
<evidence type="ECO:0000313" key="2">
    <source>
        <dbReference type="EMBL" id="MFB5946489.1"/>
    </source>
</evidence>
<comment type="caution">
    <text evidence="2">The sequence shown here is derived from an EMBL/GenBank/DDBJ whole genome shotgun (WGS) entry which is preliminary data.</text>
</comment>
<dbReference type="SUPFAM" id="SSF51206">
    <property type="entry name" value="cAMP-binding domain-like"/>
    <property type="match status" value="1"/>
</dbReference>
<name>A0ABV5CGA6_9SPHI</name>
<proteinExistence type="predicted"/>
<accession>A0ABV5CGA6</accession>
<dbReference type="Pfam" id="PF00027">
    <property type="entry name" value="cNMP_binding"/>
    <property type="match status" value="1"/>
</dbReference>
<reference evidence="2 3" key="1">
    <citation type="submission" date="2024-04" db="EMBL/GenBank/DDBJ databases">
        <title>Albibacterium profundi sp. nov., isolated from sediment of the Challenger Deep of Mariana Trench.</title>
        <authorList>
            <person name="Wang Y."/>
        </authorList>
    </citation>
    <scope>NUCLEOTIDE SEQUENCE [LARGE SCALE GENOMIC DNA]</scope>
    <source>
        <strain evidence="2 3">RHL897</strain>
    </source>
</reference>
<evidence type="ECO:0000259" key="1">
    <source>
        <dbReference type="Pfam" id="PF00027"/>
    </source>
</evidence>
<dbReference type="InterPro" id="IPR014710">
    <property type="entry name" value="RmlC-like_jellyroll"/>
</dbReference>
<sequence length="201" mass="23803">MITDMPELLLRQHIERTLDEAISDESFQSFCELTFEKSFDKKQYFVEPGRACNYQYFILEGSCYSYYVNEKGDKSAIQLAIENHWITDSSSFFTNKSAVSTIETLEPVRALLLSKENLDILCKRHPIFDRYYRILLQNAMSTLYYRIAKTNSEDAEHRYREFAQLFPHFIQRIPQFLIASYLGIKPQSLSRIRREIFSKDD</sequence>
<dbReference type="Proteomes" id="UP001580928">
    <property type="component" value="Unassembled WGS sequence"/>
</dbReference>
<dbReference type="EMBL" id="JBBVGT010000003">
    <property type="protein sequence ID" value="MFB5946489.1"/>
    <property type="molecule type" value="Genomic_DNA"/>
</dbReference>
<protein>
    <submittedName>
        <fullName evidence="2">Crp/Fnr family transcriptional regulator</fullName>
    </submittedName>
</protein>
<feature type="domain" description="Cyclic nucleotide-binding" evidence="1">
    <location>
        <begin position="37"/>
        <end position="125"/>
    </location>
</feature>
<gene>
    <name evidence="2" type="ORF">WKR92_11660</name>
</gene>
<organism evidence="2 3">
    <name type="scientific">Albibacterium profundi</name>
    <dbReference type="NCBI Taxonomy" id="3134906"/>
    <lineage>
        <taxon>Bacteria</taxon>
        <taxon>Pseudomonadati</taxon>
        <taxon>Bacteroidota</taxon>
        <taxon>Sphingobacteriia</taxon>
        <taxon>Sphingobacteriales</taxon>
        <taxon>Sphingobacteriaceae</taxon>
        <taxon>Albibacterium</taxon>
    </lineage>
</organism>
<dbReference type="InterPro" id="IPR000595">
    <property type="entry name" value="cNMP-bd_dom"/>
</dbReference>
<dbReference type="Gene3D" id="2.60.120.10">
    <property type="entry name" value="Jelly Rolls"/>
    <property type="match status" value="1"/>
</dbReference>